<dbReference type="PROSITE" id="PS51318">
    <property type="entry name" value="TAT"/>
    <property type="match status" value="1"/>
</dbReference>
<reference evidence="4" key="1">
    <citation type="submission" date="2017-01" db="EMBL/GenBank/DDBJ databases">
        <authorList>
            <person name="Brunel B."/>
        </authorList>
    </citation>
    <scope>NUCLEOTIDE SEQUENCE [LARGE SCALE GENOMIC DNA]</scope>
</reference>
<dbReference type="PANTHER" id="PTHR30024">
    <property type="entry name" value="ALIPHATIC SULFONATES-BINDING PROTEIN-RELATED"/>
    <property type="match status" value="1"/>
</dbReference>
<dbReference type="RefSeq" id="WP_077371789.1">
    <property type="nucleotide sequence ID" value="NZ_FTPD01000001.1"/>
</dbReference>
<feature type="domain" description="SsuA/THI5-like" evidence="2">
    <location>
        <begin position="67"/>
        <end position="257"/>
    </location>
</feature>
<dbReference type="Gene3D" id="3.40.190.10">
    <property type="entry name" value="Periplasmic binding protein-like II"/>
    <property type="match status" value="2"/>
</dbReference>
<evidence type="ECO:0000259" key="2">
    <source>
        <dbReference type="Pfam" id="PF09084"/>
    </source>
</evidence>
<proteinExistence type="predicted"/>
<keyword evidence="4" id="KW-1185">Reference proteome</keyword>
<dbReference type="STRING" id="1631249.BQ8794_10206"/>
<keyword evidence="1" id="KW-0732">Signal</keyword>
<dbReference type="InterPro" id="IPR006311">
    <property type="entry name" value="TAT_signal"/>
</dbReference>
<name>A0A1R3V0U4_9HYPH</name>
<gene>
    <name evidence="3" type="ORF">BQ8794_10206</name>
</gene>
<protein>
    <submittedName>
        <fullName evidence="3">Putative ABC transporter substrate-binding protein</fullName>
    </submittedName>
</protein>
<accession>A0A1R3V0U4</accession>
<dbReference type="EMBL" id="FTPD01000001">
    <property type="protein sequence ID" value="SIT52836.1"/>
    <property type="molecule type" value="Genomic_DNA"/>
</dbReference>
<dbReference type="AlphaFoldDB" id="A0A1R3V0U4"/>
<evidence type="ECO:0000313" key="3">
    <source>
        <dbReference type="EMBL" id="SIT52836.1"/>
    </source>
</evidence>
<feature type="signal peptide" evidence="1">
    <location>
        <begin position="1"/>
        <end position="31"/>
    </location>
</feature>
<dbReference type="InterPro" id="IPR015168">
    <property type="entry name" value="SsuA/THI5"/>
</dbReference>
<evidence type="ECO:0000256" key="1">
    <source>
        <dbReference type="SAM" id="SignalP"/>
    </source>
</evidence>
<dbReference type="SUPFAM" id="SSF53850">
    <property type="entry name" value="Periplasmic binding protein-like II"/>
    <property type="match status" value="1"/>
</dbReference>
<dbReference type="Pfam" id="PF09084">
    <property type="entry name" value="NMT1"/>
    <property type="match status" value="1"/>
</dbReference>
<sequence length="335" mass="36434">MQIIQSRRRFLAGLSAAGAVGLVGAATPASAEPPPETSRIRLSKTFGICLAPQFVAEDLLYAEGFTHVDYVETQPGTVMATDTASGKIDFGLNFIAPTIVAVDQGHRLTLMGGVHPGCFELFVQPGIDSILQLRGRKVGVQALGSSPHLFIVSIAAHVGLDPVRDIVWVSDPDVKPKELFLRGDVDAFLGFPPEPQELRAKGAGRVLLNSALDRPWSQYFCCLLAGNPGFVAANPVASKRVMRAILKAADLCVADPAMVARRLVEGKFTANYDYALQALGEVPYKRWRDYDAEDTVRFYALRLREAGAIAASPQEIIAKATDWRFLNELKRELKT</sequence>
<organism evidence="3 4">
    <name type="scientific">Mesorhizobium prunaredense</name>
    <dbReference type="NCBI Taxonomy" id="1631249"/>
    <lineage>
        <taxon>Bacteria</taxon>
        <taxon>Pseudomonadati</taxon>
        <taxon>Pseudomonadota</taxon>
        <taxon>Alphaproteobacteria</taxon>
        <taxon>Hyphomicrobiales</taxon>
        <taxon>Phyllobacteriaceae</taxon>
        <taxon>Mesorhizobium</taxon>
    </lineage>
</organism>
<evidence type="ECO:0000313" key="4">
    <source>
        <dbReference type="Proteomes" id="UP000188388"/>
    </source>
</evidence>
<dbReference type="Proteomes" id="UP000188388">
    <property type="component" value="Unassembled WGS sequence"/>
</dbReference>
<feature type="chain" id="PRO_5012797225" evidence="1">
    <location>
        <begin position="32"/>
        <end position="335"/>
    </location>
</feature>